<dbReference type="SUPFAM" id="SSF54534">
    <property type="entry name" value="FKBP-like"/>
    <property type="match status" value="1"/>
</dbReference>
<dbReference type="PANTHER" id="PTHR46512">
    <property type="entry name" value="PEPTIDYLPROLYL ISOMERASE"/>
    <property type="match status" value="1"/>
</dbReference>
<keyword evidence="1" id="KW-0677">Repeat</keyword>
<dbReference type="EC" id="5.2.1.8" evidence="3"/>
<dbReference type="eggNOG" id="KOG0543">
    <property type="taxonomic scope" value="Eukaryota"/>
</dbReference>
<protein>
    <recommendedName>
        <fullName evidence="3">peptidylprolyl isomerase</fullName>
        <ecNumber evidence="3">5.2.1.8</ecNumber>
    </recommendedName>
</protein>
<comment type="catalytic activity">
    <reaction evidence="3">
        <text>[protein]-peptidylproline (omega=180) = [protein]-peptidylproline (omega=0)</text>
        <dbReference type="Rhea" id="RHEA:16237"/>
        <dbReference type="Rhea" id="RHEA-COMP:10747"/>
        <dbReference type="Rhea" id="RHEA-COMP:10748"/>
        <dbReference type="ChEBI" id="CHEBI:83833"/>
        <dbReference type="ChEBI" id="CHEBI:83834"/>
        <dbReference type="EC" id="5.2.1.8"/>
    </reaction>
</comment>
<dbReference type="EMBL" id="DS985279">
    <property type="protein sequence ID" value="EDV19212.1"/>
    <property type="molecule type" value="Genomic_DNA"/>
</dbReference>
<reference evidence="6 7" key="1">
    <citation type="journal article" date="2008" name="Nature">
        <title>The Trichoplax genome and the nature of placozoans.</title>
        <authorList>
            <person name="Srivastava M."/>
            <person name="Begovic E."/>
            <person name="Chapman J."/>
            <person name="Putnam N.H."/>
            <person name="Hellsten U."/>
            <person name="Kawashima T."/>
            <person name="Kuo A."/>
            <person name="Mitros T."/>
            <person name="Salamov A."/>
            <person name="Carpenter M.L."/>
            <person name="Signorovitch A.Y."/>
            <person name="Moreno M.A."/>
            <person name="Kamm K."/>
            <person name="Grimwood J."/>
            <person name="Schmutz J."/>
            <person name="Shapiro H."/>
            <person name="Grigoriev I.V."/>
            <person name="Buss L.W."/>
            <person name="Schierwater B."/>
            <person name="Dellaporta S.L."/>
            <person name="Rokhsar D.S."/>
        </authorList>
    </citation>
    <scope>NUCLEOTIDE SEQUENCE [LARGE SCALE GENOMIC DNA]</scope>
    <source>
        <strain evidence="6 7">Grell-BS-1999</strain>
    </source>
</reference>
<dbReference type="PROSITE" id="PS50005">
    <property type="entry name" value="TPR"/>
    <property type="match status" value="1"/>
</dbReference>
<evidence type="ECO:0000256" key="2">
    <source>
        <dbReference type="ARBA" id="ARBA00022803"/>
    </source>
</evidence>
<evidence type="ECO:0000313" key="6">
    <source>
        <dbReference type="EMBL" id="EDV19212.1"/>
    </source>
</evidence>
<keyword evidence="7" id="KW-1185">Reference proteome</keyword>
<dbReference type="OMA" id="WTELTIG"/>
<proteinExistence type="predicted"/>
<dbReference type="RefSeq" id="XP_002118278.1">
    <property type="nucleotide sequence ID" value="XM_002118242.1"/>
</dbReference>
<gene>
    <name evidence="6" type="ORF">TRIADDRAFT_62317</name>
</gene>
<dbReference type="GeneID" id="6759505"/>
<accession>B3SDG1</accession>
<dbReference type="Pfam" id="PF00254">
    <property type="entry name" value="FKBP_C"/>
    <property type="match status" value="1"/>
</dbReference>
<dbReference type="SMART" id="SM00028">
    <property type="entry name" value="TPR"/>
    <property type="match status" value="2"/>
</dbReference>
<dbReference type="AlphaFoldDB" id="B3SDG1"/>
<dbReference type="InterPro" id="IPR046357">
    <property type="entry name" value="PPIase_dom_sf"/>
</dbReference>
<dbReference type="KEGG" id="tad:TRIADDRAFT_62317"/>
<feature type="repeat" description="TPR" evidence="4">
    <location>
        <begin position="225"/>
        <end position="258"/>
    </location>
</feature>
<dbReference type="OrthoDB" id="433738at2759"/>
<keyword evidence="3" id="KW-0697">Rotamase</keyword>
<keyword evidence="2 4" id="KW-0802">TPR repeat</keyword>
<evidence type="ECO:0000259" key="5">
    <source>
        <dbReference type="PROSITE" id="PS50059"/>
    </source>
</evidence>
<dbReference type="PROSITE" id="PS50059">
    <property type="entry name" value="FKBP_PPIASE"/>
    <property type="match status" value="1"/>
</dbReference>
<evidence type="ECO:0000256" key="4">
    <source>
        <dbReference type="PROSITE-ProRule" id="PRU00339"/>
    </source>
</evidence>
<dbReference type="InterPro" id="IPR011990">
    <property type="entry name" value="TPR-like_helical_dom_sf"/>
</dbReference>
<keyword evidence="3" id="KW-0413">Isomerase</keyword>
<dbReference type="Proteomes" id="UP000009022">
    <property type="component" value="Unassembled WGS sequence"/>
</dbReference>
<dbReference type="HOGENOM" id="CLU_013615_13_0_1"/>
<feature type="domain" description="PPIase FKBP-type" evidence="5">
    <location>
        <begin position="12"/>
        <end position="102"/>
    </location>
</feature>
<dbReference type="PhylomeDB" id="B3SDG1"/>
<dbReference type="GO" id="GO:0003755">
    <property type="term" value="F:peptidyl-prolyl cis-trans isomerase activity"/>
    <property type="evidence" value="ECO:0007669"/>
    <property type="project" value="UniProtKB-KW"/>
</dbReference>
<dbReference type="InterPro" id="IPR050754">
    <property type="entry name" value="FKBP4/5/8-like"/>
</dbReference>
<evidence type="ECO:0000313" key="7">
    <source>
        <dbReference type="Proteomes" id="UP000009022"/>
    </source>
</evidence>
<evidence type="ECO:0000256" key="1">
    <source>
        <dbReference type="ARBA" id="ARBA00022737"/>
    </source>
</evidence>
<dbReference type="STRING" id="10228.B3SDG1"/>
<name>B3SDG1_TRIAD</name>
<evidence type="ECO:0000256" key="3">
    <source>
        <dbReference type="PROSITE-ProRule" id="PRU00277"/>
    </source>
</evidence>
<dbReference type="SUPFAM" id="SSF48452">
    <property type="entry name" value="TPR-like"/>
    <property type="match status" value="1"/>
</dbReference>
<dbReference type="InterPro" id="IPR019734">
    <property type="entry name" value="TPR_rpt"/>
</dbReference>
<organism evidence="6 7">
    <name type="scientific">Trichoplax adhaerens</name>
    <name type="common">Trichoplax reptans</name>
    <dbReference type="NCBI Taxonomy" id="10228"/>
    <lineage>
        <taxon>Eukaryota</taxon>
        <taxon>Metazoa</taxon>
        <taxon>Placozoa</taxon>
        <taxon>Uniplacotomia</taxon>
        <taxon>Trichoplacea</taxon>
        <taxon>Trichoplacidae</taxon>
        <taxon>Trichoplax</taxon>
    </lineage>
</organism>
<sequence>MKEAHGREDGQTADLLIIVTGKLVSNNTIIDSRYDKEVEWKIGQGDTELCEVIDDCLQSMHAGDICNFTLKPDEAYYILKEEDIHIDQDIEVVYEVQLKKFIKAKETWYSTVEELFNEAISNKARGVNLYKSGKVIAAARRFSIALKCLIIMESDRLASRNDEHCMQDMRIVYYVYNRIRLQFVGRTNLRKNCYLNLATCQAKHNMHPSVIVNCSKVLQMEPNNLKALFKRGVAYTAVNDFDNAKADLESAKLQDPSNKAVIMAIQNLFTKTLKQNKFYQQALAGMFQSKSK</sequence>
<dbReference type="CTD" id="6759505"/>
<dbReference type="InParanoid" id="B3SDG1"/>
<dbReference type="Gene3D" id="1.25.40.10">
    <property type="entry name" value="Tetratricopeptide repeat domain"/>
    <property type="match status" value="1"/>
</dbReference>
<dbReference type="PANTHER" id="PTHR46512:SF10">
    <property type="entry name" value="FK506-BINDING PROTEIN-LIKE"/>
    <property type="match status" value="1"/>
</dbReference>
<dbReference type="Gene3D" id="3.10.50.40">
    <property type="match status" value="1"/>
</dbReference>
<dbReference type="InterPro" id="IPR001179">
    <property type="entry name" value="PPIase_FKBP_dom"/>
</dbReference>